<gene>
    <name evidence="2" type="ORF">Ahy_A07g034950</name>
</gene>
<proteinExistence type="predicted"/>
<accession>A0A445CD39</accession>
<name>A0A445CD39_ARAHY</name>
<evidence type="ECO:0000313" key="2">
    <source>
        <dbReference type="EMBL" id="RYR48864.1"/>
    </source>
</evidence>
<dbReference type="Proteomes" id="UP000289738">
    <property type="component" value="Chromosome A07"/>
</dbReference>
<comment type="caution">
    <text evidence="2">The sequence shown here is derived from an EMBL/GenBank/DDBJ whole genome shotgun (WGS) entry which is preliminary data.</text>
</comment>
<feature type="domain" description="FAR1" evidence="1">
    <location>
        <begin position="13"/>
        <end position="100"/>
    </location>
</feature>
<sequence>MKKVFHSDDVAYEFYKRFGKCHGFGINKGECGKHDKGRLIRRRFFCNRAGLKELKHYNRLDQWREHKLETRTNCEAKLSIYCNVVSGIWKVKKNFLEHNHV</sequence>
<evidence type="ECO:0000259" key="1">
    <source>
        <dbReference type="Pfam" id="PF03101"/>
    </source>
</evidence>
<dbReference type="PANTHER" id="PTHR46328:SF27">
    <property type="entry name" value="OS12G0287500 PROTEIN"/>
    <property type="match status" value="1"/>
</dbReference>
<keyword evidence="3" id="KW-1185">Reference proteome</keyword>
<protein>
    <recommendedName>
        <fullName evidence="1">FAR1 domain-containing protein</fullName>
    </recommendedName>
</protein>
<organism evidence="2 3">
    <name type="scientific">Arachis hypogaea</name>
    <name type="common">Peanut</name>
    <dbReference type="NCBI Taxonomy" id="3818"/>
    <lineage>
        <taxon>Eukaryota</taxon>
        <taxon>Viridiplantae</taxon>
        <taxon>Streptophyta</taxon>
        <taxon>Embryophyta</taxon>
        <taxon>Tracheophyta</taxon>
        <taxon>Spermatophyta</taxon>
        <taxon>Magnoliopsida</taxon>
        <taxon>eudicotyledons</taxon>
        <taxon>Gunneridae</taxon>
        <taxon>Pentapetalae</taxon>
        <taxon>rosids</taxon>
        <taxon>fabids</taxon>
        <taxon>Fabales</taxon>
        <taxon>Fabaceae</taxon>
        <taxon>Papilionoideae</taxon>
        <taxon>50 kb inversion clade</taxon>
        <taxon>dalbergioids sensu lato</taxon>
        <taxon>Dalbergieae</taxon>
        <taxon>Pterocarpus clade</taxon>
        <taxon>Arachis</taxon>
    </lineage>
</organism>
<dbReference type="Pfam" id="PF03101">
    <property type="entry name" value="FAR1"/>
    <property type="match status" value="1"/>
</dbReference>
<dbReference type="AlphaFoldDB" id="A0A445CD39"/>
<evidence type="ECO:0000313" key="3">
    <source>
        <dbReference type="Proteomes" id="UP000289738"/>
    </source>
</evidence>
<dbReference type="InterPro" id="IPR004330">
    <property type="entry name" value="FAR1_DNA_bnd_dom"/>
</dbReference>
<reference evidence="2 3" key="1">
    <citation type="submission" date="2019-01" db="EMBL/GenBank/DDBJ databases">
        <title>Sequencing of cultivated peanut Arachis hypogaea provides insights into genome evolution and oil improvement.</title>
        <authorList>
            <person name="Chen X."/>
        </authorList>
    </citation>
    <scope>NUCLEOTIDE SEQUENCE [LARGE SCALE GENOMIC DNA]</scope>
    <source>
        <strain evidence="3">cv. Fuhuasheng</strain>
        <tissue evidence="2">Leaves</tissue>
    </source>
</reference>
<dbReference type="EMBL" id="SDMP01000007">
    <property type="protein sequence ID" value="RYR48864.1"/>
    <property type="molecule type" value="Genomic_DNA"/>
</dbReference>
<dbReference type="PANTHER" id="PTHR46328">
    <property type="entry name" value="FAR-RED IMPAIRED RESPONSIVE (FAR1) FAMILY PROTEIN-RELATED"/>
    <property type="match status" value="1"/>
</dbReference>